<dbReference type="RefSeq" id="WP_284914321.1">
    <property type="nucleotide sequence ID" value="NZ_CP126980.1"/>
</dbReference>
<evidence type="ECO:0000256" key="1">
    <source>
        <dbReference type="ARBA" id="ARBA00023015"/>
    </source>
</evidence>
<accession>A0ABY8W5Y7</accession>
<dbReference type="InterPro" id="IPR036388">
    <property type="entry name" value="WH-like_DNA-bd_sf"/>
</dbReference>
<dbReference type="PROSITE" id="PS51118">
    <property type="entry name" value="HTH_HXLR"/>
    <property type="match status" value="1"/>
</dbReference>
<reference evidence="5 6" key="1">
    <citation type="submission" date="2023-06" db="EMBL/GenBank/DDBJ databases">
        <authorList>
            <person name="Yushchuk O."/>
            <person name="Binda E."/>
            <person name="Ruckert-Reed C."/>
            <person name="Fedorenko V."/>
            <person name="Kalinowski J."/>
            <person name="Marinelli F."/>
        </authorList>
    </citation>
    <scope>NUCLEOTIDE SEQUENCE [LARGE SCALE GENOMIC DNA]</scope>
    <source>
        <strain evidence="5 6">NRRL 3884</strain>
    </source>
</reference>
<keyword evidence="1" id="KW-0805">Transcription regulation</keyword>
<dbReference type="Pfam" id="PF01638">
    <property type="entry name" value="HxlR"/>
    <property type="match status" value="1"/>
</dbReference>
<evidence type="ECO:0000313" key="6">
    <source>
        <dbReference type="Proteomes" id="UP001240150"/>
    </source>
</evidence>
<evidence type="ECO:0000256" key="3">
    <source>
        <dbReference type="ARBA" id="ARBA00023163"/>
    </source>
</evidence>
<feature type="domain" description="HTH hxlR-type" evidence="4">
    <location>
        <begin position="2"/>
        <end position="104"/>
    </location>
</feature>
<keyword evidence="6" id="KW-1185">Reference proteome</keyword>
<evidence type="ECO:0000313" key="5">
    <source>
        <dbReference type="EMBL" id="WIM93113.1"/>
    </source>
</evidence>
<name>A0ABY8W5Y7_9ACTN</name>
<protein>
    <submittedName>
        <fullName evidence="5">Winged helix-turn-helix transcriptional regulator</fullName>
    </submittedName>
</protein>
<organism evidence="5 6">
    <name type="scientific">Actinoplanes oblitus</name>
    <dbReference type="NCBI Taxonomy" id="3040509"/>
    <lineage>
        <taxon>Bacteria</taxon>
        <taxon>Bacillati</taxon>
        <taxon>Actinomycetota</taxon>
        <taxon>Actinomycetes</taxon>
        <taxon>Micromonosporales</taxon>
        <taxon>Micromonosporaceae</taxon>
        <taxon>Actinoplanes</taxon>
    </lineage>
</organism>
<dbReference type="PANTHER" id="PTHR33204:SF37">
    <property type="entry name" value="HTH-TYPE TRANSCRIPTIONAL REGULATOR YODB"/>
    <property type="match status" value="1"/>
</dbReference>
<proteinExistence type="predicted"/>
<gene>
    <name evidence="5" type="ORF">ACTOB_005080</name>
</gene>
<dbReference type="Gene3D" id="1.10.10.10">
    <property type="entry name" value="Winged helix-like DNA-binding domain superfamily/Winged helix DNA-binding domain"/>
    <property type="match status" value="1"/>
</dbReference>
<evidence type="ECO:0000256" key="2">
    <source>
        <dbReference type="ARBA" id="ARBA00023125"/>
    </source>
</evidence>
<keyword evidence="3" id="KW-0804">Transcription</keyword>
<dbReference type="EMBL" id="CP126980">
    <property type="protein sequence ID" value="WIM93113.1"/>
    <property type="molecule type" value="Genomic_DNA"/>
</dbReference>
<dbReference type="PANTHER" id="PTHR33204">
    <property type="entry name" value="TRANSCRIPTIONAL REGULATOR, MARR FAMILY"/>
    <property type="match status" value="1"/>
</dbReference>
<dbReference type="Proteomes" id="UP001240150">
    <property type="component" value="Chromosome"/>
</dbReference>
<dbReference type="SUPFAM" id="SSF46785">
    <property type="entry name" value="Winged helix' DNA-binding domain"/>
    <property type="match status" value="1"/>
</dbReference>
<evidence type="ECO:0000259" key="4">
    <source>
        <dbReference type="PROSITE" id="PS51118"/>
    </source>
</evidence>
<dbReference type="InterPro" id="IPR002577">
    <property type="entry name" value="HTH_HxlR"/>
</dbReference>
<dbReference type="InterPro" id="IPR036390">
    <property type="entry name" value="WH_DNA-bd_sf"/>
</dbReference>
<keyword evidence="2" id="KW-0238">DNA-binding</keyword>
<sequence>MREIHALLGEILKPRWAGPVLVDLAVRGPGRYTDLQDRLASSSGRHVHNQSLSGALRRLQRHALITQDPAIQGGEYILTQLGAELADHLALLDRWGRRYRDRLRLNSHR</sequence>